<dbReference type="InterPro" id="IPR036439">
    <property type="entry name" value="Dockerin_dom_sf"/>
</dbReference>
<evidence type="ECO:0000259" key="2">
    <source>
        <dbReference type="Pfam" id="PF04015"/>
    </source>
</evidence>
<feature type="transmembrane region" description="Helical" evidence="1">
    <location>
        <begin position="72"/>
        <end position="89"/>
    </location>
</feature>
<dbReference type="GO" id="GO:0000272">
    <property type="term" value="P:polysaccharide catabolic process"/>
    <property type="evidence" value="ECO:0007669"/>
    <property type="project" value="InterPro"/>
</dbReference>
<proteinExistence type="predicted"/>
<dbReference type="InterPro" id="IPR007160">
    <property type="entry name" value="DUF362"/>
</dbReference>
<dbReference type="EMBL" id="LIZX01000103">
    <property type="protein sequence ID" value="KPJ65749.1"/>
    <property type="molecule type" value="Genomic_DNA"/>
</dbReference>
<evidence type="ECO:0000313" key="3">
    <source>
        <dbReference type="EMBL" id="KPJ65749.1"/>
    </source>
</evidence>
<gene>
    <name evidence="3" type="ORF">AMJ44_09555</name>
</gene>
<feature type="transmembrane region" description="Helical" evidence="1">
    <location>
        <begin position="14"/>
        <end position="32"/>
    </location>
</feature>
<comment type="caution">
    <text evidence="3">The sequence shown here is derived from an EMBL/GenBank/DDBJ whole genome shotgun (WGS) entry which is preliminary data.</text>
</comment>
<dbReference type="PROSITE" id="PS00018">
    <property type="entry name" value="EF_HAND_1"/>
    <property type="match status" value="1"/>
</dbReference>
<dbReference type="Pfam" id="PF00404">
    <property type="entry name" value="Dockerin_1"/>
    <property type="match status" value="1"/>
</dbReference>
<accession>A0A0S7XTD8</accession>
<dbReference type="Gene3D" id="1.10.1330.10">
    <property type="entry name" value="Dockerin domain"/>
    <property type="match status" value="1"/>
</dbReference>
<dbReference type="SUPFAM" id="SSF63446">
    <property type="entry name" value="Type I dockerin domain"/>
    <property type="match status" value="1"/>
</dbReference>
<sequence>MHSHNNGFQISKCWHWIVGFVAFLWVLLRSGANPKRLTYPCQRAAMPVATNWLLAVSAFFVGSLFLRRFAKFSGAAVLIAGVVWFTGTLPELTRSRVNPTISLPTWVVPDPVSTVFVLDSLSPTTGSLAPGDTTVPDTYLSDPAIDTLVALMERHDIFLHRTAAHPSGVVGADNIVVIKGNFQWNSRNTTSTDRIKGLIWQILEHPDGFSGEIVVCDNTQDIGTGINENDNNSEDTEQSILDVVNTFYAKGYPVYCLDWNFIWDAVASEYSEGDYDDGYVYETDTKISYPKFRSPSGNYFISLQHGIWDSASAVYDSSGLCIIDFPVLKAHSWAGATIAVKNWVGVLTTAYANSRYGGWNNMHNFYFFGTYALVARVMEVTFPKLSIVDAAWTTTYGPNNLSWVEKTDKLVASTDPVAASWYAAKFILTPIARYPNETDPDLEIPGGKYRTVLENWTTYLRDEAGLPCTKDSSEISVYGVVMGSEDVRGDANGDGTINSSDVVYLINYLFKNGPAPDPLWVGDCNCDEVLNSADVIYLINYLFKGGPAPGC</sequence>
<dbReference type="Pfam" id="PF04015">
    <property type="entry name" value="DUF362"/>
    <property type="match status" value="1"/>
</dbReference>
<dbReference type="GO" id="GO:0004553">
    <property type="term" value="F:hydrolase activity, hydrolyzing O-glycosyl compounds"/>
    <property type="evidence" value="ECO:0007669"/>
    <property type="project" value="InterPro"/>
</dbReference>
<dbReference type="InterPro" id="IPR002105">
    <property type="entry name" value="Dockerin_1_rpt"/>
</dbReference>
<evidence type="ECO:0000313" key="4">
    <source>
        <dbReference type="Proteomes" id="UP000051861"/>
    </source>
</evidence>
<feature type="domain" description="DUF362" evidence="2">
    <location>
        <begin position="321"/>
        <end position="424"/>
    </location>
</feature>
<dbReference type="InterPro" id="IPR018247">
    <property type="entry name" value="EF_Hand_1_Ca_BS"/>
</dbReference>
<protein>
    <recommendedName>
        <fullName evidence="2">DUF362 domain-containing protein</fullName>
    </recommendedName>
</protein>
<keyword evidence="1" id="KW-1133">Transmembrane helix</keyword>
<dbReference type="CDD" id="cd14256">
    <property type="entry name" value="Dockerin_I"/>
    <property type="match status" value="1"/>
</dbReference>
<dbReference type="AlphaFoldDB" id="A0A0S7XTD8"/>
<name>A0A0S7XTD8_UNCSA</name>
<evidence type="ECO:0000256" key="1">
    <source>
        <dbReference type="SAM" id="Phobius"/>
    </source>
</evidence>
<reference evidence="3 4" key="1">
    <citation type="journal article" date="2015" name="Microbiome">
        <title>Genomic resolution of linkages in carbon, nitrogen, and sulfur cycling among widespread estuary sediment bacteria.</title>
        <authorList>
            <person name="Baker B.J."/>
            <person name="Lazar C.S."/>
            <person name="Teske A.P."/>
            <person name="Dick G.J."/>
        </authorList>
    </citation>
    <scope>NUCLEOTIDE SEQUENCE [LARGE SCALE GENOMIC DNA]</scope>
    <source>
        <strain evidence="3">DG_54_3</strain>
    </source>
</reference>
<keyword evidence="1" id="KW-0472">Membrane</keyword>
<feature type="transmembrane region" description="Helical" evidence="1">
    <location>
        <begin position="44"/>
        <end position="66"/>
    </location>
</feature>
<dbReference type="Proteomes" id="UP000051861">
    <property type="component" value="Unassembled WGS sequence"/>
</dbReference>
<keyword evidence="1" id="KW-0812">Transmembrane</keyword>
<organism evidence="3 4">
    <name type="scientific">candidate division WOR-1 bacterium DG_54_3</name>
    <dbReference type="NCBI Taxonomy" id="1703775"/>
    <lineage>
        <taxon>Bacteria</taxon>
        <taxon>Bacillati</taxon>
        <taxon>Saganbacteria</taxon>
    </lineage>
</organism>